<dbReference type="InterPro" id="IPR007404">
    <property type="entry name" value="YdjM-like"/>
</dbReference>
<dbReference type="AlphaFoldDB" id="A0AAP8QE92"/>
<keyword evidence="3" id="KW-0378">Hydrolase</keyword>
<gene>
    <name evidence="3" type="ORF">C4A77_11570</name>
    <name evidence="2" type="ORF">O0554_26810</name>
</gene>
<dbReference type="PANTHER" id="PTHR35531">
    <property type="entry name" value="INNER MEMBRANE PROTEIN YBCI-RELATED"/>
    <property type="match status" value="1"/>
</dbReference>
<reference evidence="2" key="2">
    <citation type="submission" date="2022-09" db="EMBL/GenBank/DDBJ databases">
        <title>Genome analysis and characterization of larvicidal activity of Brevibacillus strains.</title>
        <authorList>
            <person name="Patrusheva E.V."/>
            <person name="Izotova A.O."/>
            <person name="Toshchakov S.V."/>
            <person name="Sineoky S.P."/>
        </authorList>
    </citation>
    <scope>NUCLEOTIDE SEQUENCE</scope>
    <source>
        <strain evidence="2">VKPM_B-13247</strain>
    </source>
</reference>
<evidence type="ECO:0000313" key="3">
    <source>
        <dbReference type="EMBL" id="PPB02370.1"/>
    </source>
</evidence>
<reference evidence="3 4" key="1">
    <citation type="submission" date="2018-02" db="EMBL/GenBank/DDBJ databases">
        <title>Comparative analysis of genomes of three Brevibacillus laterosporus strains producers of potent antimicrobials isolated from silage.</title>
        <authorList>
            <person name="Kojic M."/>
            <person name="Miljkovic M."/>
            <person name="Studholme D."/>
            <person name="Filipic B."/>
        </authorList>
    </citation>
    <scope>NUCLEOTIDE SEQUENCE [LARGE SCALE GENOMIC DNA]</scope>
    <source>
        <strain evidence="3 4">BGSP11</strain>
    </source>
</reference>
<dbReference type="GO" id="GO:0016787">
    <property type="term" value="F:hydrolase activity"/>
    <property type="evidence" value="ECO:0007669"/>
    <property type="project" value="UniProtKB-KW"/>
</dbReference>
<dbReference type="Pfam" id="PF04307">
    <property type="entry name" value="YdjM"/>
    <property type="match status" value="1"/>
</dbReference>
<keyword evidence="1" id="KW-1133">Transmembrane helix</keyword>
<evidence type="ECO:0000313" key="2">
    <source>
        <dbReference type="EMBL" id="MCZ0810446.1"/>
    </source>
</evidence>
<sequence>MKYKTHIAFSTLAGVCVAKFLDIPFQTDYVIGLAVGSLLPDIDHPKSYIGKKLSKTSRIMSKTVGHRGLTHSLPFWLCLFALGFFMKENIFLGLWIGYLFHIVGDLLTVAGVPLFYPFSKARIKLPLAFKTGGPVEKVVFIACLLLIVVSMDASMFAELSRSLSIQLQSLLKMVSELIHSLLANEL</sequence>
<name>A0AAP8QE92_BRELA</name>
<accession>A0AAP8QE92</accession>
<comment type="caution">
    <text evidence="3">The sequence shown here is derived from an EMBL/GenBank/DDBJ whole genome shotgun (WGS) entry which is preliminary data.</text>
</comment>
<dbReference type="PANTHER" id="PTHR35531:SF1">
    <property type="entry name" value="INNER MEMBRANE PROTEIN YBCI-RELATED"/>
    <property type="match status" value="1"/>
</dbReference>
<dbReference type="Proteomes" id="UP001077662">
    <property type="component" value="Unassembled WGS sequence"/>
</dbReference>
<dbReference type="EMBL" id="PRKQ01000012">
    <property type="protein sequence ID" value="PPB02370.1"/>
    <property type="molecule type" value="Genomic_DNA"/>
</dbReference>
<feature type="transmembrane region" description="Helical" evidence="1">
    <location>
        <begin position="92"/>
        <end position="118"/>
    </location>
</feature>
<dbReference type="RefSeq" id="WP_104031885.1">
    <property type="nucleotide sequence ID" value="NZ_JANSGW010000084.1"/>
</dbReference>
<evidence type="ECO:0000256" key="1">
    <source>
        <dbReference type="SAM" id="Phobius"/>
    </source>
</evidence>
<keyword evidence="1" id="KW-0472">Membrane</keyword>
<feature type="transmembrane region" description="Helical" evidence="1">
    <location>
        <begin position="68"/>
        <end position="86"/>
    </location>
</feature>
<proteinExistence type="predicted"/>
<organism evidence="3 4">
    <name type="scientific">Brevibacillus laterosporus</name>
    <name type="common">Bacillus laterosporus</name>
    <dbReference type="NCBI Taxonomy" id="1465"/>
    <lineage>
        <taxon>Bacteria</taxon>
        <taxon>Bacillati</taxon>
        <taxon>Bacillota</taxon>
        <taxon>Bacilli</taxon>
        <taxon>Bacillales</taxon>
        <taxon>Paenibacillaceae</taxon>
        <taxon>Brevibacillus</taxon>
    </lineage>
</organism>
<evidence type="ECO:0000313" key="4">
    <source>
        <dbReference type="Proteomes" id="UP000239759"/>
    </source>
</evidence>
<keyword evidence="1" id="KW-0812">Transmembrane</keyword>
<dbReference type="EMBL" id="JAPTNE010000084">
    <property type="protein sequence ID" value="MCZ0810446.1"/>
    <property type="molecule type" value="Genomic_DNA"/>
</dbReference>
<dbReference type="Proteomes" id="UP000239759">
    <property type="component" value="Unassembled WGS sequence"/>
</dbReference>
<protein>
    <submittedName>
        <fullName evidence="3">Metal-dependent hydrolase</fullName>
    </submittedName>
</protein>
<feature type="transmembrane region" description="Helical" evidence="1">
    <location>
        <begin position="138"/>
        <end position="157"/>
    </location>
</feature>